<dbReference type="Pfam" id="PF14398">
    <property type="entry name" value="ATPgrasp_YheCD"/>
    <property type="match status" value="1"/>
</dbReference>
<dbReference type="InterPro" id="IPR011761">
    <property type="entry name" value="ATP-grasp"/>
</dbReference>
<sequence length="372" mass="43504">MLFLPSIVSLSAYDNREIDSRGVTGLEKRSSVGILVSRRSSRKGILKLLQRYNHLNMKLFAFTPADILWKEKRIIGLSLKKGIWKQSVVPFPQVVYNRCYNKKGTTIHRLEKAIGRNKCFNHINFFNKWELYNQFKQSDLKSYVPDTFLYDETNVSELLEKYKVVYLKPAYGSKGESVHRVELKENGDVHIALHTLTPKYICRRHESIQEKLDERFGQKNYVVQQGVRSSQLDHQFFDIRVLVQKGFLGEWMVTAKTCRVAYKKYYNTSMCDTIYDAADILPRFFSPDKMKDIFRSLVEVSVQAAKDAETHLGSLGELSVDFVLDEQRKLWIIELNGKPQKDLYKELTGFTFKNLIYIRPLEYAYFLSRIAR</sequence>
<keyword evidence="4" id="KW-1185">Reference proteome</keyword>
<evidence type="ECO:0000259" key="2">
    <source>
        <dbReference type="PROSITE" id="PS50975"/>
    </source>
</evidence>
<name>A0ABS3WG83_9BACL</name>
<organism evidence="3 4">
    <name type="scientific">Paenibacillus artemisiicola</name>
    <dbReference type="NCBI Taxonomy" id="1172618"/>
    <lineage>
        <taxon>Bacteria</taxon>
        <taxon>Bacillati</taxon>
        <taxon>Bacillota</taxon>
        <taxon>Bacilli</taxon>
        <taxon>Bacillales</taxon>
        <taxon>Paenibacillaceae</taxon>
        <taxon>Paenibacillus</taxon>
    </lineage>
</organism>
<keyword evidence="1" id="KW-0547">Nucleotide-binding</keyword>
<feature type="domain" description="ATP-grasp" evidence="2">
    <location>
        <begin position="136"/>
        <end position="361"/>
    </location>
</feature>
<dbReference type="SUPFAM" id="SSF56059">
    <property type="entry name" value="Glutathione synthetase ATP-binding domain-like"/>
    <property type="match status" value="1"/>
</dbReference>
<reference evidence="3 4" key="1">
    <citation type="submission" date="2021-03" db="EMBL/GenBank/DDBJ databases">
        <title>Paenibacillus artemisicola MWE-103 whole genome sequence.</title>
        <authorList>
            <person name="Ham Y.J."/>
        </authorList>
    </citation>
    <scope>NUCLEOTIDE SEQUENCE [LARGE SCALE GENOMIC DNA]</scope>
    <source>
        <strain evidence="3 4">MWE-103</strain>
    </source>
</reference>
<keyword evidence="1" id="KW-0067">ATP-binding</keyword>
<evidence type="ECO:0000256" key="1">
    <source>
        <dbReference type="PROSITE-ProRule" id="PRU00409"/>
    </source>
</evidence>
<protein>
    <submittedName>
        <fullName evidence="3">YheC/YheD family protein</fullName>
    </submittedName>
</protein>
<dbReference type="PROSITE" id="PS50975">
    <property type="entry name" value="ATP_GRASP"/>
    <property type="match status" value="1"/>
</dbReference>
<gene>
    <name evidence="3" type="ORF">I8J29_24420</name>
</gene>
<evidence type="ECO:0000313" key="4">
    <source>
        <dbReference type="Proteomes" id="UP000670947"/>
    </source>
</evidence>
<accession>A0ABS3WG83</accession>
<dbReference type="Gene3D" id="3.30.470.20">
    <property type="entry name" value="ATP-grasp fold, B domain"/>
    <property type="match status" value="1"/>
</dbReference>
<proteinExistence type="predicted"/>
<dbReference type="InterPro" id="IPR026838">
    <property type="entry name" value="YheC/D"/>
</dbReference>
<dbReference type="Proteomes" id="UP000670947">
    <property type="component" value="Unassembled WGS sequence"/>
</dbReference>
<evidence type="ECO:0000313" key="3">
    <source>
        <dbReference type="EMBL" id="MBO7747334.1"/>
    </source>
</evidence>
<dbReference type="EMBL" id="JAGGDJ010000032">
    <property type="protein sequence ID" value="MBO7747334.1"/>
    <property type="molecule type" value="Genomic_DNA"/>
</dbReference>
<comment type="caution">
    <text evidence="3">The sequence shown here is derived from an EMBL/GenBank/DDBJ whole genome shotgun (WGS) entry which is preliminary data.</text>
</comment>